<evidence type="ECO:0000256" key="3">
    <source>
        <dbReference type="ARBA" id="ARBA00023128"/>
    </source>
</evidence>
<evidence type="ECO:0000256" key="5">
    <source>
        <dbReference type="ARBA" id="ARBA00023239"/>
    </source>
</evidence>
<dbReference type="EMBL" id="GBEZ01025821">
    <property type="protein sequence ID" value="JAC61311.1"/>
    <property type="molecule type" value="Transcribed_RNA"/>
</dbReference>
<feature type="binding site" evidence="6">
    <location>
        <position position="93"/>
    </location>
    <ligand>
        <name>Zn(2+)</name>
        <dbReference type="ChEBI" id="CHEBI:29105"/>
    </ligand>
</feature>
<evidence type="ECO:0000256" key="6">
    <source>
        <dbReference type="HAMAP-Rule" id="MF_03111"/>
    </source>
</evidence>
<dbReference type="GO" id="GO:0031314">
    <property type="term" value="C:extrinsic component of mitochondrial inner membrane"/>
    <property type="evidence" value="ECO:0007669"/>
    <property type="project" value="UniProtKB-UniRule"/>
</dbReference>
<name>A0A061QSH9_9CHLO</name>
<accession>A0A061QSH9</accession>
<dbReference type="InterPro" id="IPR027540">
    <property type="entry name" value="Coq4_euk"/>
</dbReference>
<comment type="similarity">
    <text evidence="6">Belongs to the COQ4 family.</text>
</comment>
<dbReference type="AlphaFoldDB" id="A0A061QSH9"/>
<dbReference type="UniPathway" id="UPA00232"/>
<evidence type="ECO:0000256" key="4">
    <source>
        <dbReference type="ARBA" id="ARBA00023136"/>
    </source>
</evidence>
<feature type="binding site" evidence="6">
    <location>
        <position position="81"/>
    </location>
    <ligand>
        <name>Zn(2+)</name>
        <dbReference type="ChEBI" id="CHEBI:29105"/>
    </ligand>
</feature>
<sequence length="180" mass="20753">MKHQMMQTDEGLDILKEKPRVTNELFATARGCPDGSFGQAYARFMEKRRFEADDRPVVRFVDDPELAYVITRSREVHDFWHVLFDCHTNVFGELVLKAVEAVQTGLPMAALSVAGGQLRLSPEKRSSLLRVYLPWALSAGARCTPLLPIYYERHFREDLGELRRRWKIDTAPRTPFMRGV</sequence>
<feature type="binding site" evidence="6">
    <location>
        <position position="78"/>
    </location>
    <ligand>
        <name>Zn(2+)</name>
        <dbReference type="ChEBI" id="CHEBI:29105"/>
    </ligand>
</feature>
<dbReference type="InterPro" id="IPR007715">
    <property type="entry name" value="Coq4"/>
</dbReference>
<evidence type="ECO:0000256" key="1">
    <source>
        <dbReference type="ARBA" id="ARBA00022688"/>
    </source>
</evidence>
<dbReference type="Pfam" id="PF05019">
    <property type="entry name" value="Coq4"/>
    <property type="match status" value="1"/>
</dbReference>
<comment type="cofactor">
    <cofactor evidence="6">
        <name>Zn(2+)</name>
        <dbReference type="ChEBI" id="CHEBI:29105"/>
    </cofactor>
</comment>
<dbReference type="HAMAP" id="MF_03111">
    <property type="entry name" value="Coq4"/>
    <property type="match status" value="1"/>
</dbReference>
<feature type="binding site" evidence="6">
    <location>
        <position position="77"/>
    </location>
    <ligand>
        <name>Zn(2+)</name>
        <dbReference type="ChEBI" id="CHEBI:29105"/>
    </ligand>
</feature>
<dbReference type="GO" id="GO:0008270">
    <property type="term" value="F:zinc ion binding"/>
    <property type="evidence" value="ECO:0007669"/>
    <property type="project" value="UniProtKB-UniRule"/>
</dbReference>
<comment type="subcellular location">
    <subcellularLocation>
        <location evidence="6">Mitochondrion inner membrane</location>
        <topology evidence="6">Peripheral membrane protein</topology>
        <orientation evidence="6">Matrix side</orientation>
    </subcellularLocation>
</comment>
<dbReference type="GO" id="GO:0120539">
    <property type="term" value="F:4-hydroxy-3-methoxy-5-polyprenylbenzoate decarboxylase activity"/>
    <property type="evidence" value="ECO:0007669"/>
    <property type="project" value="UniProtKB-EC"/>
</dbReference>
<keyword evidence="2 6" id="KW-0999">Mitochondrion inner membrane</keyword>
<gene>
    <name evidence="7" type="ORF">TSPGSL018_26605</name>
</gene>
<comment type="pathway">
    <text evidence="6">Cofactor biosynthesis; ubiquinone biosynthesis.</text>
</comment>
<dbReference type="PANTHER" id="PTHR12922:SF7">
    <property type="entry name" value="UBIQUINONE BIOSYNTHESIS PROTEIN COQ4 HOMOLOG, MITOCHONDRIAL"/>
    <property type="match status" value="1"/>
</dbReference>
<comment type="function">
    <text evidence="6">Lyase that catalyzes the C1-decarboxylation of 4-hydroxy-3-methoxy-5-(all-trans-polyprenyl)benzoic acid into 2-methoxy-6-(all-trans-polyprenyl)phenol during ubiquinone biosynthesis.</text>
</comment>
<keyword evidence="6" id="KW-0862">Zinc</keyword>
<evidence type="ECO:0000313" key="7">
    <source>
        <dbReference type="EMBL" id="JAC61311.1"/>
    </source>
</evidence>
<proteinExistence type="inferred from homology"/>
<keyword evidence="7" id="KW-0830">Ubiquinone</keyword>
<evidence type="ECO:0000256" key="2">
    <source>
        <dbReference type="ARBA" id="ARBA00022792"/>
    </source>
</evidence>
<keyword evidence="4 6" id="KW-0472">Membrane</keyword>
<comment type="subunit">
    <text evidence="6">Component of a multi-subunit COQ enzyme complex.</text>
</comment>
<dbReference type="PANTHER" id="PTHR12922">
    <property type="entry name" value="UBIQUINONE BIOSYNTHESIS PROTEIN"/>
    <property type="match status" value="1"/>
</dbReference>
<reference evidence="7" key="1">
    <citation type="submission" date="2014-05" db="EMBL/GenBank/DDBJ databases">
        <title>The transcriptome of the halophilic microalga Tetraselmis sp. GSL018 isolated from the Great Salt Lake, Utah.</title>
        <authorList>
            <person name="Jinkerson R.E."/>
            <person name="D'Adamo S."/>
            <person name="Posewitz M.C."/>
        </authorList>
    </citation>
    <scope>NUCLEOTIDE SEQUENCE</scope>
    <source>
        <strain evidence="7">GSL018</strain>
    </source>
</reference>
<keyword evidence="1 6" id="KW-0831">Ubiquinone biosynthesis</keyword>
<protein>
    <recommendedName>
        <fullName evidence="6">Ubiquinone biosynthesis protein COQ4 homolog, mitochondrial</fullName>
    </recommendedName>
    <alternativeName>
        <fullName evidence="6">4-hydroxy-3-methoxy-5-polyprenylbenzoate decarboxylase</fullName>
        <ecNumber evidence="6">4.1.1.130</ecNumber>
    </alternativeName>
    <alternativeName>
        <fullName evidence="6">Coenzyme Q biosynthesis protein 4 homolog</fullName>
    </alternativeName>
</protein>
<comment type="catalytic activity">
    <reaction evidence="6">
        <text>a 4-hydroxy-3-methoxy-5-(all-trans-polyprenyl)benzoate + H(+) = a 2-methoxy-6-(all-trans-polyprenyl)phenol + CO2</text>
        <dbReference type="Rhea" id="RHEA:81179"/>
        <dbReference type="Rhea" id="RHEA-COMP:9551"/>
        <dbReference type="Rhea" id="RHEA-COMP:10931"/>
        <dbReference type="ChEBI" id="CHEBI:15378"/>
        <dbReference type="ChEBI" id="CHEBI:16526"/>
        <dbReference type="ChEBI" id="CHEBI:62731"/>
        <dbReference type="ChEBI" id="CHEBI:84443"/>
        <dbReference type="EC" id="4.1.1.130"/>
    </reaction>
</comment>
<dbReference type="EC" id="4.1.1.130" evidence="6"/>
<organism evidence="7">
    <name type="scientific">Tetraselmis sp. GSL018</name>
    <dbReference type="NCBI Taxonomy" id="582737"/>
    <lineage>
        <taxon>Eukaryota</taxon>
        <taxon>Viridiplantae</taxon>
        <taxon>Chlorophyta</taxon>
        <taxon>core chlorophytes</taxon>
        <taxon>Chlorodendrophyceae</taxon>
        <taxon>Chlorodendrales</taxon>
        <taxon>Chlorodendraceae</taxon>
        <taxon>Tetraselmis</taxon>
    </lineage>
</organism>
<keyword evidence="5 6" id="KW-0456">Lyase</keyword>
<keyword evidence="3 6" id="KW-0496">Mitochondrion</keyword>
<keyword evidence="6" id="KW-0479">Metal-binding</keyword>